<accession>A0A3S5DMR7</accession>
<dbReference type="Pfam" id="PF14526">
    <property type="entry name" value="Cass2"/>
    <property type="match status" value="1"/>
</dbReference>
<dbReference type="SUPFAM" id="SSF55136">
    <property type="entry name" value="Probable bacterial effector-binding domain"/>
    <property type="match status" value="1"/>
</dbReference>
<protein>
    <submittedName>
        <fullName evidence="2">DNA gyrase inhibitor</fullName>
    </submittedName>
</protein>
<feature type="domain" description="Integron-associated effector binding protein" evidence="1">
    <location>
        <begin position="20"/>
        <end position="59"/>
    </location>
</feature>
<dbReference type="InterPro" id="IPR029441">
    <property type="entry name" value="Cass2"/>
</dbReference>
<dbReference type="Gene3D" id="3.20.80.10">
    <property type="entry name" value="Regulatory factor, effector binding domain"/>
    <property type="match status" value="1"/>
</dbReference>
<organism evidence="2 3">
    <name type="scientific">Salmonella enterica I</name>
    <dbReference type="NCBI Taxonomy" id="59201"/>
    <lineage>
        <taxon>Bacteria</taxon>
        <taxon>Pseudomonadati</taxon>
        <taxon>Pseudomonadota</taxon>
        <taxon>Gammaproteobacteria</taxon>
        <taxon>Enterobacterales</taxon>
        <taxon>Enterobacteriaceae</taxon>
        <taxon>Salmonella</taxon>
    </lineage>
</organism>
<evidence type="ECO:0000313" key="2">
    <source>
        <dbReference type="EMBL" id="VEB57698.1"/>
    </source>
</evidence>
<dbReference type="Proteomes" id="UP000269208">
    <property type="component" value="Chromosome"/>
</dbReference>
<gene>
    <name evidence="2" type="primary">sbmC</name>
    <name evidence="2" type="ORF">NCTC6754_05023</name>
</gene>
<evidence type="ECO:0000259" key="1">
    <source>
        <dbReference type="Pfam" id="PF14526"/>
    </source>
</evidence>
<dbReference type="AlphaFoldDB" id="A0A3S5DMR7"/>
<sequence>MPLLSREWKTVTLRSRGNGFFDVLEQDSAYQIASAPCFETYLNNGMEDGYWDIEMYIPVQRK</sequence>
<reference evidence="2 3" key="1">
    <citation type="submission" date="2018-12" db="EMBL/GenBank/DDBJ databases">
        <authorList>
            <consortium name="Pathogen Informatics"/>
        </authorList>
    </citation>
    <scope>NUCLEOTIDE SEQUENCE [LARGE SCALE GENOMIC DNA]</scope>
    <source>
        <strain evidence="2 3">NCTC6754</strain>
    </source>
</reference>
<name>A0A3S5DMR7_SALET</name>
<proteinExistence type="predicted"/>
<evidence type="ECO:0000313" key="3">
    <source>
        <dbReference type="Proteomes" id="UP000269208"/>
    </source>
</evidence>
<dbReference type="EMBL" id="LR134190">
    <property type="protein sequence ID" value="VEB57698.1"/>
    <property type="molecule type" value="Genomic_DNA"/>
</dbReference>
<dbReference type="InterPro" id="IPR011256">
    <property type="entry name" value="Reg_factor_effector_dom_sf"/>
</dbReference>